<evidence type="ECO:0000313" key="1">
    <source>
        <dbReference type="EMBL" id="SDF92542.1"/>
    </source>
</evidence>
<sequence length="73" mass="7920">MLMIGCPTTRTRVLVSLDAVRSVVNHPGSIALHVTCPACVHVHVHRTGRRLEEARRSAALEVAVRRAQTPTSA</sequence>
<proteinExistence type="predicted"/>
<dbReference type="AlphaFoldDB" id="A0A1G7Q1V3"/>
<name>A0A1G7Q1V3_9ACTN</name>
<dbReference type="RefSeq" id="WP_091770323.1">
    <property type="nucleotide sequence ID" value="NZ_FNBT01000008.1"/>
</dbReference>
<organism evidence="1 2">
    <name type="scientific">Blastococcus aurantiacus</name>
    <dbReference type="NCBI Taxonomy" id="1550231"/>
    <lineage>
        <taxon>Bacteria</taxon>
        <taxon>Bacillati</taxon>
        <taxon>Actinomycetota</taxon>
        <taxon>Actinomycetes</taxon>
        <taxon>Geodermatophilales</taxon>
        <taxon>Geodermatophilaceae</taxon>
        <taxon>Blastococcus</taxon>
    </lineage>
</organism>
<gene>
    <name evidence="1" type="ORF">SAMN05660662_3872</name>
</gene>
<dbReference type="EMBL" id="FNBT01000008">
    <property type="protein sequence ID" value="SDF92542.1"/>
    <property type="molecule type" value="Genomic_DNA"/>
</dbReference>
<accession>A0A1G7Q1V3</accession>
<dbReference type="OrthoDB" id="5197763at2"/>
<dbReference type="Proteomes" id="UP000199406">
    <property type="component" value="Unassembled WGS sequence"/>
</dbReference>
<reference evidence="2" key="1">
    <citation type="submission" date="2016-10" db="EMBL/GenBank/DDBJ databases">
        <authorList>
            <person name="Varghese N."/>
            <person name="Submissions S."/>
        </authorList>
    </citation>
    <scope>NUCLEOTIDE SEQUENCE [LARGE SCALE GENOMIC DNA]</scope>
    <source>
        <strain evidence="2">DSM 44268</strain>
    </source>
</reference>
<evidence type="ECO:0000313" key="2">
    <source>
        <dbReference type="Proteomes" id="UP000199406"/>
    </source>
</evidence>
<dbReference type="STRING" id="1550231.SAMN05660662_3872"/>
<protein>
    <submittedName>
        <fullName evidence="1">Uncharacterized protein</fullName>
    </submittedName>
</protein>
<keyword evidence="2" id="KW-1185">Reference proteome</keyword>